<dbReference type="Proteomes" id="UP001366060">
    <property type="component" value="Unassembled WGS sequence"/>
</dbReference>
<dbReference type="InterPro" id="IPR027417">
    <property type="entry name" value="P-loop_NTPase"/>
</dbReference>
<evidence type="ECO:0000256" key="4">
    <source>
        <dbReference type="ARBA" id="ARBA00022475"/>
    </source>
</evidence>
<dbReference type="CDD" id="cd03257">
    <property type="entry name" value="ABC_NikE_OppD_transporters"/>
    <property type="match status" value="1"/>
</dbReference>
<dbReference type="Pfam" id="PF00005">
    <property type="entry name" value="ABC_tran"/>
    <property type="match status" value="1"/>
</dbReference>
<feature type="domain" description="ABC transporter" evidence="9">
    <location>
        <begin position="5"/>
        <end position="250"/>
    </location>
</feature>
<proteinExistence type="inferred from homology"/>
<dbReference type="InterPro" id="IPR003439">
    <property type="entry name" value="ABC_transporter-like_ATP-bd"/>
</dbReference>
<keyword evidence="6" id="KW-0547">Nucleotide-binding</keyword>
<keyword evidence="5" id="KW-0997">Cell inner membrane</keyword>
<dbReference type="PROSITE" id="PS50893">
    <property type="entry name" value="ABC_TRANSPORTER_2"/>
    <property type="match status" value="1"/>
</dbReference>
<dbReference type="PANTHER" id="PTHR43776:SF4">
    <property type="entry name" value="PUTRESCINE EXPORT SYSTEM ATP-BINDING PROTEIN SAPF"/>
    <property type="match status" value="1"/>
</dbReference>
<evidence type="ECO:0000313" key="10">
    <source>
        <dbReference type="EMBL" id="MEL0658445.1"/>
    </source>
</evidence>
<evidence type="ECO:0000259" key="9">
    <source>
        <dbReference type="PROSITE" id="PS50893"/>
    </source>
</evidence>
<comment type="subcellular location">
    <subcellularLocation>
        <location evidence="1">Cell inner membrane</location>
        <topology evidence="1">Peripheral membrane protein</topology>
    </subcellularLocation>
</comment>
<keyword evidence="7 10" id="KW-0067">ATP-binding</keyword>
<dbReference type="SUPFAM" id="SSF52540">
    <property type="entry name" value="P-loop containing nucleoside triphosphate hydrolases"/>
    <property type="match status" value="1"/>
</dbReference>
<keyword evidence="4" id="KW-1003">Cell membrane</keyword>
<evidence type="ECO:0000256" key="3">
    <source>
        <dbReference type="ARBA" id="ARBA00022448"/>
    </source>
</evidence>
<keyword evidence="8" id="KW-0472">Membrane</keyword>
<accession>A0ABU9H993</accession>
<reference evidence="10 11" key="1">
    <citation type="submission" date="2024-02" db="EMBL/GenBank/DDBJ databases">
        <title>Bacteria isolated from the canopy kelp, Nereocystis luetkeana.</title>
        <authorList>
            <person name="Pfister C.A."/>
            <person name="Younker I.T."/>
            <person name="Light S.H."/>
        </authorList>
    </citation>
    <scope>NUCLEOTIDE SEQUENCE [LARGE SCALE GENOMIC DNA]</scope>
    <source>
        <strain evidence="10 11">TI.2.07</strain>
    </source>
</reference>
<keyword evidence="3" id="KW-0813">Transport</keyword>
<evidence type="ECO:0000256" key="8">
    <source>
        <dbReference type="ARBA" id="ARBA00023136"/>
    </source>
</evidence>
<dbReference type="InterPro" id="IPR003593">
    <property type="entry name" value="AAA+_ATPase"/>
</dbReference>
<evidence type="ECO:0000256" key="7">
    <source>
        <dbReference type="ARBA" id="ARBA00022840"/>
    </source>
</evidence>
<keyword evidence="11" id="KW-1185">Reference proteome</keyword>
<dbReference type="Gene3D" id="3.40.50.300">
    <property type="entry name" value="P-loop containing nucleotide triphosphate hydrolases"/>
    <property type="match status" value="1"/>
</dbReference>
<dbReference type="SMART" id="SM00382">
    <property type="entry name" value="AAA"/>
    <property type="match status" value="1"/>
</dbReference>
<organism evidence="10 11">
    <name type="scientific">Psychromonas arctica</name>
    <dbReference type="NCBI Taxonomy" id="168275"/>
    <lineage>
        <taxon>Bacteria</taxon>
        <taxon>Pseudomonadati</taxon>
        <taxon>Pseudomonadota</taxon>
        <taxon>Gammaproteobacteria</taxon>
        <taxon>Alteromonadales</taxon>
        <taxon>Psychromonadaceae</taxon>
        <taxon>Psychromonas</taxon>
    </lineage>
</organism>
<sequence>MPSLLKVTNLCKSFKQPSGLFTTREKVAYGPVSFTIEAGQTLAIVGESGSGKSALVRTIAGVLKATSGEIFIKGQPLESLSSQQRCLSLRMIFQDPSSSLNPKMTVGKILNAPLELNTNKNAKERSQKIIETLKLVGLLPDYLAFFPNMLSSVQKHQVAIARAMILDPDIILADEILTTLDISLRFKIVNLLLNIQKIKGTSYIFVAHNMHLVKHMSDQIMVLHQGKIIEKGSTETICEDPQQEQTKYLLLTHQPDYRK</sequence>
<dbReference type="EMBL" id="JBAKBA010000007">
    <property type="protein sequence ID" value="MEL0658445.1"/>
    <property type="molecule type" value="Genomic_DNA"/>
</dbReference>
<comment type="similarity">
    <text evidence="2">Belongs to the ABC transporter superfamily.</text>
</comment>
<protein>
    <submittedName>
        <fullName evidence="10">ATP-binding cassette domain-containing protein</fullName>
    </submittedName>
</protein>
<evidence type="ECO:0000313" key="11">
    <source>
        <dbReference type="Proteomes" id="UP001366060"/>
    </source>
</evidence>
<dbReference type="InterPro" id="IPR050319">
    <property type="entry name" value="ABC_transp_ATP-bind"/>
</dbReference>
<dbReference type="PANTHER" id="PTHR43776">
    <property type="entry name" value="TRANSPORT ATP-BINDING PROTEIN"/>
    <property type="match status" value="1"/>
</dbReference>
<evidence type="ECO:0000256" key="2">
    <source>
        <dbReference type="ARBA" id="ARBA00005417"/>
    </source>
</evidence>
<gene>
    <name evidence="10" type="ORF">V6255_04750</name>
</gene>
<evidence type="ECO:0000256" key="1">
    <source>
        <dbReference type="ARBA" id="ARBA00004417"/>
    </source>
</evidence>
<name>A0ABU9H993_9GAMM</name>
<evidence type="ECO:0000256" key="5">
    <source>
        <dbReference type="ARBA" id="ARBA00022519"/>
    </source>
</evidence>
<evidence type="ECO:0000256" key="6">
    <source>
        <dbReference type="ARBA" id="ARBA00022741"/>
    </source>
</evidence>
<dbReference type="GO" id="GO:0005524">
    <property type="term" value="F:ATP binding"/>
    <property type="evidence" value="ECO:0007669"/>
    <property type="project" value="UniProtKB-KW"/>
</dbReference>
<comment type="caution">
    <text evidence="10">The sequence shown here is derived from an EMBL/GenBank/DDBJ whole genome shotgun (WGS) entry which is preliminary data.</text>
</comment>